<comment type="subcellular location">
    <subcellularLocation>
        <location evidence="1 7">Bacterial flagellum</location>
    </subcellularLocation>
    <subcellularLocation>
        <location evidence="2 7">Secreted</location>
    </subcellularLocation>
</comment>
<evidence type="ECO:0000256" key="1">
    <source>
        <dbReference type="ARBA" id="ARBA00004365"/>
    </source>
</evidence>
<dbReference type="InterPro" id="IPR019776">
    <property type="entry name" value="Flagellar_basal_body_rod_CS"/>
</dbReference>
<sequence>MGSTFMGLETAKRGITAQRAGLYVTSNNVSNANTEGYSRQRVTFKADNPYPVISVYDGKTYGQMGTGVQVGTVERIRDSFLDLQYRDHNNNLSYYSAKSDALSQMEGVMNDLTDEGLNRAFDNLWKSLQVLSESKNADTASARTVVKTSAQALVDQFRLLNSSLTTIQKNLKTELDSTAKNVNTLLSQIDEVNKQIATVEPNGYLPNDLYDTRDALVDQLSSLVDIKVSYNPSGGNALKIAEGTVNIDIIGANGQSAGTILNGITNEKSELQISYDNTTGLVNSLQFGTTTIAADQLQVNGKVKALVEAYGYMSNGAEKGMYPDMLAELDEVAQVFMDTFNDVHKQGYTLNGASGQDFFDIENNNDLNKGLAARIKVSDVILASTDNIAASLNSTKGDGSNATKLANIQDLKLAIGGNTTTIQDYYQNVIAEMGIQGKKNMTLESSSAALVNSANERRMSTSAVSIDEEMTNMIQFQHAYNAAARVVTLQDEILDKVINGMGVVGR</sequence>
<dbReference type="InterPro" id="IPR053927">
    <property type="entry name" value="FlgK_helical"/>
</dbReference>
<dbReference type="Pfam" id="PF22638">
    <property type="entry name" value="FlgK_D1"/>
    <property type="match status" value="1"/>
</dbReference>
<dbReference type="RefSeq" id="WP_034318599.1">
    <property type="nucleotide sequence ID" value="NZ_JBCMYH010000018.1"/>
</dbReference>
<evidence type="ECO:0000259" key="10">
    <source>
        <dbReference type="Pfam" id="PF22638"/>
    </source>
</evidence>
<dbReference type="PRINTS" id="PR01005">
    <property type="entry name" value="FLGHOOKAP1"/>
</dbReference>
<evidence type="ECO:0000313" key="12">
    <source>
        <dbReference type="Proteomes" id="UP000028091"/>
    </source>
</evidence>
<dbReference type="AlphaFoldDB" id="A0A081LEN3"/>
<evidence type="ECO:0000259" key="8">
    <source>
        <dbReference type="Pfam" id="PF00460"/>
    </source>
</evidence>
<evidence type="ECO:0000256" key="2">
    <source>
        <dbReference type="ARBA" id="ARBA00004613"/>
    </source>
</evidence>
<dbReference type="InterPro" id="IPR001444">
    <property type="entry name" value="Flag_bb_rod_N"/>
</dbReference>
<keyword evidence="6 7" id="KW-0975">Bacterial flagellum</keyword>
<dbReference type="InterPro" id="IPR010930">
    <property type="entry name" value="Flg_bb/hook_C_dom"/>
</dbReference>
<evidence type="ECO:0000256" key="6">
    <source>
        <dbReference type="ARBA" id="ARBA00023143"/>
    </source>
</evidence>
<dbReference type="Pfam" id="PF06429">
    <property type="entry name" value="Flg_bbr_C"/>
    <property type="match status" value="1"/>
</dbReference>
<dbReference type="GO" id="GO:0005198">
    <property type="term" value="F:structural molecule activity"/>
    <property type="evidence" value="ECO:0007669"/>
    <property type="project" value="UniProtKB-UniRule"/>
</dbReference>
<comment type="similarity">
    <text evidence="3 7">Belongs to the flagella basal body rod proteins family.</text>
</comment>
<protein>
    <recommendedName>
        <fullName evidence="4 7">Flagellar hook-associated protein 1</fullName>
        <shortName evidence="7">HAP1</shortName>
    </recommendedName>
</protein>
<dbReference type="SUPFAM" id="SSF64518">
    <property type="entry name" value="Phase 1 flagellin"/>
    <property type="match status" value="1"/>
</dbReference>
<reference evidence="11 12" key="1">
    <citation type="submission" date="2012-09" db="EMBL/GenBank/DDBJ databases">
        <title>Genome Sequence of Bacillus sp. DW5-4.</title>
        <authorList>
            <person name="Lai Q."/>
            <person name="Liu Y."/>
            <person name="Shao Z."/>
        </authorList>
    </citation>
    <scope>NUCLEOTIDE SEQUENCE [LARGE SCALE GENOMIC DNA]</scope>
    <source>
        <strain evidence="11 12">DW5-4</strain>
    </source>
</reference>
<dbReference type="eggNOG" id="COG4786">
    <property type="taxonomic scope" value="Bacteria"/>
</dbReference>
<dbReference type="PANTHER" id="PTHR30033:SF1">
    <property type="entry name" value="FLAGELLAR HOOK-ASSOCIATED PROTEIN 1"/>
    <property type="match status" value="1"/>
</dbReference>
<evidence type="ECO:0000259" key="9">
    <source>
        <dbReference type="Pfam" id="PF06429"/>
    </source>
</evidence>
<organism evidence="11 12">
    <name type="scientific">Bacillus zhangzhouensis</name>
    <dbReference type="NCBI Taxonomy" id="1178540"/>
    <lineage>
        <taxon>Bacteria</taxon>
        <taxon>Bacillati</taxon>
        <taxon>Bacillota</taxon>
        <taxon>Bacilli</taxon>
        <taxon>Bacillales</taxon>
        <taxon>Bacillaceae</taxon>
        <taxon>Bacillus</taxon>
    </lineage>
</organism>
<dbReference type="Proteomes" id="UP000028091">
    <property type="component" value="Unassembled WGS sequence"/>
</dbReference>
<dbReference type="InterPro" id="IPR002371">
    <property type="entry name" value="FlgK"/>
</dbReference>
<keyword evidence="12" id="KW-1185">Reference proteome</keyword>
<dbReference type="PANTHER" id="PTHR30033">
    <property type="entry name" value="FLAGELLAR HOOK-ASSOCIATED PROTEIN 1"/>
    <property type="match status" value="1"/>
</dbReference>
<dbReference type="eggNOG" id="COG1256">
    <property type="taxonomic scope" value="Bacteria"/>
</dbReference>
<feature type="domain" description="Flagellar basal body rod protein N-terminal" evidence="8">
    <location>
        <begin position="8"/>
        <end position="37"/>
    </location>
</feature>
<dbReference type="OrthoDB" id="9802553at2"/>
<dbReference type="GO" id="GO:0009424">
    <property type="term" value="C:bacterial-type flagellum hook"/>
    <property type="evidence" value="ECO:0007669"/>
    <property type="project" value="UniProtKB-UniRule"/>
</dbReference>
<gene>
    <name evidence="7" type="primary">flgK</name>
    <name evidence="11" type="ORF">BA70_11320</name>
</gene>
<keyword evidence="5 7" id="KW-0964">Secreted</keyword>
<name>A0A081LEN3_9BACI</name>
<proteinExistence type="inferred from homology"/>
<dbReference type="GO" id="GO:0044780">
    <property type="term" value="P:bacterial-type flagellum assembly"/>
    <property type="evidence" value="ECO:0007669"/>
    <property type="project" value="InterPro"/>
</dbReference>
<evidence type="ECO:0000313" key="11">
    <source>
        <dbReference type="EMBL" id="KEP27709.1"/>
    </source>
</evidence>
<keyword evidence="11" id="KW-0966">Cell projection</keyword>
<feature type="domain" description="Flagellar hook-associated protein FlgK helical" evidence="10">
    <location>
        <begin position="102"/>
        <end position="359"/>
    </location>
</feature>
<evidence type="ECO:0000256" key="7">
    <source>
        <dbReference type="RuleBase" id="RU362065"/>
    </source>
</evidence>
<dbReference type="PROSITE" id="PS00588">
    <property type="entry name" value="FLAGELLA_BB_ROD"/>
    <property type="match status" value="1"/>
</dbReference>
<evidence type="ECO:0000256" key="4">
    <source>
        <dbReference type="ARBA" id="ARBA00016244"/>
    </source>
</evidence>
<dbReference type="Pfam" id="PF00460">
    <property type="entry name" value="Flg_bb_rod"/>
    <property type="match status" value="1"/>
</dbReference>
<keyword evidence="11" id="KW-0282">Flagellum</keyword>
<keyword evidence="11" id="KW-0969">Cilium</keyword>
<evidence type="ECO:0000256" key="5">
    <source>
        <dbReference type="ARBA" id="ARBA00022525"/>
    </source>
</evidence>
<dbReference type="NCBIfam" id="TIGR02492">
    <property type="entry name" value="flgK_ends"/>
    <property type="match status" value="1"/>
</dbReference>
<dbReference type="GO" id="GO:0005576">
    <property type="term" value="C:extracellular region"/>
    <property type="evidence" value="ECO:0007669"/>
    <property type="project" value="UniProtKB-SubCell"/>
</dbReference>
<dbReference type="EMBL" id="JOTP01000003">
    <property type="protein sequence ID" value="KEP27709.1"/>
    <property type="molecule type" value="Genomic_DNA"/>
</dbReference>
<comment type="caution">
    <text evidence="11">The sequence shown here is derived from an EMBL/GenBank/DDBJ whole genome shotgun (WGS) entry which is preliminary data.</text>
</comment>
<evidence type="ECO:0000256" key="3">
    <source>
        <dbReference type="ARBA" id="ARBA00009677"/>
    </source>
</evidence>
<accession>A0A081LEN3</accession>
<feature type="domain" description="Flagellar basal-body/hook protein C-terminal" evidence="9">
    <location>
        <begin position="459"/>
        <end position="499"/>
    </location>
</feature>